<dbReference type="Proteomes" id="UP000254647">
    <property type="component" value="Unassembled WGS sequence"/>
</dbReference>
<evidence type="ECO:0000313" key="2">
    <source>
        <dbReference type="Proteomes" id="UP000254647"/>
    </source>
</evidence>
<gene>
    <name evidence="1" type="ORF">NCTC10767_01944</name>
</gene>
<evidence type="ECO:0000313" key="1">
    <source>
        <dbReference type="EMBL" id="STC79520.1"/>
    </source>
</evidence>
<accession>A0A376D197</accession>
<protein>
    <submittedName>
        <fullName evidence="1">Uncharacterized protein</fullName>
    </submittedName>
</protein>
<sequence length="128" mass="14596">MMYLKYPEPELQTVVHPGGVVFFLPPQGKPGVTEITQPHLLRLRSHLNRRLGKLRRVVCQPQRVGMNSSVAVTLEGDTGKVYLLVSVGGHECWPSEEEYTHLRWYIQVVDAADLLYLLLWLNGMEAEK</sequence>
<proteinExistence type="predicted"/>
<dbReference type="RefSeq" id="WP_000990213.1">
    <property type="nucleotide sequence ID" value="NZ_BDPJ01000022.1"/>
</dbReference>
<dbReference type="EMBL" id="UFXW01000004">
    <property type="protein sequence ID" value="STC79520.1"/>
    <property type="molecule type" value="Genomic_DNA"/>
</dbReference>
<organism evidence="1 2">
    <name type="scientific">Escherichia coli</name>
    <dbReference type="NCBI Taxonomy" id="562"/>
    <lineage>
        <taxon>Bacteria</taxon>
        <taxon>Pseudomonadati</taxon>
        <taxon>Pseudomonadota</taxon>
        <taxon>Gammaproteobacteria</taxon>
        <taxon>Enterobacterales</taxon>
        <taxon>Enterobacteriaceae</taxon>
        <taxon>Escherichia</taxon>
    </lineage>
</organism>
<reference evidence="1 2" key="1">
    <citation type="submission" date="2018-06" db="EMBL/GenBank/DDBJ databases">
        <authorList>
            <consortium name="Pathogen Informatics"/>
            <person name="Doyle S."/>
        </authorList>
    </citation>
    <scope>NUCLEOTIDE SEQUENCE [LARGE SCALE GENOMIC DNA]</scope>
    <source>
        <strain evidence="1 2">NCTC10767</strain>
    </source>
</reference>
<name>A0A376D197_ECOLX</name>
<dbReference type="AlphaFoldDB" id="A0A376D197"/>